<dbReference type="EMBL" id="CM042058">
    <property type="protein sequence ID" value="KAI3685774.1"/>
    <property type="molecule type" value="Genomic_DNA"/>
</dbReference>
<name>A0ACB8YKD0_ARCLA</name>
<organism evidence="1 2">
    <name type="scientific">Arctium lappa</name>
    <name type="common">Greater burdock</name>
    <name type="synonym">Lappa major</name>
    <dbReference type="NCBI Taxonomy" id="4217"/>
    <lineage>
        <taxon>Eukaryota</taxon>
        <taxon>Viridiplantae</taxon>
        <taxon>Streptophyta</taxon>
        <taxon>Embryophyta</taxon>
        <taxon>Tracheophyta</taxon>
        <taxon>Spermatophyta</taxon>
        <taxon>Magnoliopsida</taxon>
        <taxon>eudicotyledons</taxon>
        <taxon>Gunneridae</taxon>
        <taxon>Pentapetalae</taxon>
        <taxon>asterids</taxon>
        <taxon>campanulids</taxon>
        <taxon>Asterales</taxon>
        <taxon>Asteraceae</taxon>
        <taxon>Carduoideae</taxon>
        <taxon>Cardueae</taxon>
        <taxon>Arctiinae</taxon>
        <taxon>Arctium</taxon>
    </lineage>
</organism>
<reference evidence="1 2" key="2">
    <citation type="journal article" date="2022" name="Mol. Ecol. Resour.">
        <title>The genomes of chicory, endive, great burdock and yacon provide insights into Asteraceae paleo-polyploidization history and plant inulin production.</title>
        <authorList>
            <person name="Fan W."/>
            <person name="Wang S."/>
            <person name="Wang H."/>
            <person name="Wang A."/>
            <person name="Jiang F."/>
            <person name="Liu H."/>
            <person name="Zhao H."/>
            <person name="Xu D."/>
            <person name="Zhang Y."/>
        </authorList>
    </citation>
    <scope>NUCLEOTIDE SEQUENCE [LARGE SCALE GENOMIC DNA]</scope>
    <source>
        <strain evidence="2">cv. Niubang</strain>
    </source>
</reference>
<evidence type="ECO:0000313" key="1">
    <source>
        <dbReference type="EMBL" id="KAI3685774.1"/>
    </source>
</evidence>
<evidence type="ECO:0000313" key="2">
    <source>
        <dbReference type="Proteomes" id="UP001055879"/>
    </source>
</evidence>
<dbReference type="Proteomes" id="UP001055879">
    <property type="component" value="Linkage Group LG12"/>
</dbReference>
<keyword evidence="2" id="KW-1185">Reference proteome</keyword>
<comment type="caution">
    <text evidence="1">The sequence shown here is derived from an EMBL/GenBank/DDBJ whole genome shotgun (WGS) entry which is preliminary data.</text>
</comment>
<gene>
    <name evidence="1" type="ORF">L6452_35032</name>
</gene>
<protein>
    <submittedName>
        <fullName evidence="1">Uncharacterized protein</fullName>
    </submittedName>
</protein>
<proteinExistence type="predicted"/>
<reference evidence="2" key="1">
    <citation type="journal article" date="2022" name="Mol. Ecol. Resour.">
        <title>The genomes of chicory, endive, great burdock and yacon provide insights into Asteraceae palaeo-polyploidization history and plant inulin production.</title>
        <authorList>
            <person name="Fan W."/>
            <person name="Wang S."/>
            <person name="Wang H."/>
            <person name="Wang A."/>
            <person name="Jiang F."/>
            <person name="Liu H."/>
            <person name="Zhao H."/>
            <person name="Xu D."/>
            <person name="Zhang Y."/>
        </authorList>
    </citation>
    <scope>NUCLEOTIDE SEQUENCE [LARGE SCALE GENOMIC DNA]</scope>
    <source>
        <strain evidence="2">cv. Niubang</strain>
    </source>
</reference>
<accession>A0ACB8YKD0</accession>
<sequence length="100" mass="11018">MTLFCDEDFIQIFKIEGDWEVDMAGKSSRGRNKKVSHNTTNVVVTEQVVASNGHAKDSLNYVEETKVDANGVPDSIEISTTKPEVKESENASSENQVKQG</sequence>